<dbReference type="Proteomes" id="UP000278327">
    <property type="component" value="Unassembled WGS sequence"/>
</dbReference>
<evidence type="ECO:0000313" key="2">
    <source>
        <dbReference type="EMBL" id="RNL37947.1"/>
    </source>
</evidence>
<dbReference type="RefSeq" id="WP_117284420.1">
    <property type="nucleotide sequence ID" value="NZ_JAMTCE010000006.1"/>
</dbReference>
<evidence type="ECO:0000313" key="3">
    <source>
        <dbReference type="Proteomes" id="UP000278327"/>
    </source>
</evidence>
<proteinExistence type="predicted"/>
<name>A0A3N0ASU4_9ACTN</name>
<dbReference type="SMART" id="SM00530">
    <property type="entry name" value="HTH_XRE"/>
    <property type="match status" value="1"/>
</dbReference>
<organism evidence="2 3">
    <name type="scientific">Adlercreutzia equolifaciens subsp. celatus DSM 18785</name>
    <dbReference type="NCBI Taxonomy" id="1121021"/>
    <lineage>
        <taxon>Bacteria</taxon>
        <taxon>Bacillati</taxon>
        <taxon>Actinomycetota</taxon>
        <taxon>Coriobacteriia</taxon>
        <taxon>Eggerthellales</taxon>
        <taxon>Eggerthellaceae</taxon>
        <taxon>Adlercreutzia</taxon>
    </lineage>
</organism>
<feature type="domain" description="HTH cro/C1-type" evidence="1">
    <location>
        <begin position="39"/>
        <end position="91"/>
    </location>
</feature>
<reference evidence="2 3" key="1">
    <citation type="journal article" date="2019" name="Microbiol. Resour. Announc.">
        <title>Draft Genome Sequences of Type Strains of Gordonibacter faecihominis, Paraeggerthella hongkongensis, Parvibacter caecicola,Slackia equolifaciens, Slackia faecicanis, and Slackia isoflavoniconvertens.</title>
        <authorList>
            <person name="Danylec N."/>
            <person name="Stoll D.A."/>
            <person name="Dotsch A."/>
            <person name="Huch M."/>
        </authorList>
    </citation>
    <scope>NUCLEOTIDE SEQUENCE [LARGE SCALE GENOMIC DNA]</scope>
    <source>
        <strain evidence="2 3">DSM 18785</strain>
    </source>
</reference>
<dbReference type="Pfam" id="PF01381">
    <property type="entry name" value="HTH_3"/>
    <property type="match status" value="1"/>
</dbReference>
<accession>A0A3N0ASU4</accession>
<evidence type="ECO:0000259" key="1">
    <source>
        <dbReference type="PROSITE" id="PS50943"/>
    </source>
</evidence>
<protein>
    <recommendedName>
        <fullName evidence="1">HTH cro/C1-type domain-containing protein</fullName>
    </recommendedName>
</protein>
<dbReference type="InterPro" id="IPR010982">
    <property type="entry name" value="Lambda_DNA-bd_dom_sf"/>
</dbReference>
<dbReference type="SUPFAM" id="SSF47413">
    <property type="entry name" value="lambda repressor-like DNA-binding domains"/>
    <property type="match status" value="1"/>
</dbReference>
<dbReference type="InterPro" id="IPR001387">
    <property type="entry name" value="Cro/C1-type_HTH"/>
</dbReference>
<dbReference type="Gene3D" id="1.10.260.40">
    <property type="entry name" value="lambda repressor-like DNA-binding domains"/>
    <property type="match status" value="1"/>
</dbReference>
<dbReference type="CDD" id="cd00093">
    <property type="entry name" value="HTH_XRE"/>
    <property type="match status" value="1"/>
</dbReference>
<dbReference type="GO" id="GO:0003677">
    <property type="term" value="F:DNA binding"/>
    <property type="evidence" value="ECO:0007669"/>
    <property type="project" value="InterPro"/>
</dbReference>
<sequence length="168" mass="18862">MVVMFRAYESLLLPTRIETSIPLCAIFLEVKMFFDNFSRLCKERGTSPTAVGQMVGVQKNTVSYWKKNGTLPKQEQLEEMAKILNCSVADFFSAPSGFHEAVANVRNRVENGTIGDVITNVGTNSVADPMGEMSDDERELLSLYRKLSAIDRAKLMVTADEMVRKEKR</sequence>
<gene>
    <name evidence="2" type="ORF">DMP10_06705</name>
</gene>
<dbReference type="EMBL" id="QICA01000009">
    <property type="protein sequence ID" value="RNL37947.1"/>
    <property type="molecule type" value="Genomic_DNA"/>
</dbReference>
<comment type="caution">
    <text evidence="2">The sequence shown here is derived from an EMBL/GenBank/DDBJ whole genome shotgun (WGS) entry which is preliminary data.</text>
</comment>
<dbReference type="AlphaFoldDB" id="A0A3N0ASU4"/>
<dbReference type="PROSITE" id="PS50943">
    <property type="entry name" value="HTH_CROC1"/>
    <property type="match status" value="1"/>
</dbReference>
<keyword evidence="3" id="KW-1185">Reference proteome</keyword>